<organism evidence="1">
    <name type="scientific">marine sediment metagenome</name>
    <dbReference type="NCBI Taxonomy" id="412755"/>
    <lineage>
        <taxon>unclassified sequences</taxon>
        <taxon>metagenomes</taxon>
        <taxon>ecological metagenomes</taxon>
    </lineage>
</organism>
<proteinExistence type="predicted"/>
<accession>A0A0F8ZM23</accession>
<dbReference type="AlphaFoldDB" id="A0A0F8ZM23"/>
<name>A0A0F8ZM23_9ZZZZ</name>
<sequence>MEEYKGKKILVIRSKFYEEESSEHYKYVAIIDNKEEQEEVVCCVCDGPCEMNTEYEGSAICKDKNCSVHKEV</sequence>
<evidence type="ECO:0000313" key="1">
    <source>
        <dbReference type="EMBL" id="KKK94878.1"/>
    </source>
</evidence>
<comment type="caution">
    <text evidence="1">The sequence shown here is derived from an EMBL/GenBank/DDBJ whole genome shotgun (WGS) entry which is preliminary data.</text>
</comment>
<dbReference type="EMBL" id="LAZR01047155">
    <property type="protein sequence ID" value="KKK94878.1"/>
    <property type="molecule type" value="Genomic_DNA"/>
</dbReference>
<protein>
    <submittedName>
        <fullName evidence="1">Uncharacterized protein</fullName>
    </submittedName>
</protein>
<reference evidence="1" key="1">
    <citation type="journal article" date="2015" name="Nature">
        <title>Complex archaea that bridge the gap between prokaryotes and eukaryotes.</title>
        <authorList>
            <person name="Spang A."/>
            <person name="Saw J.H."/>
            <person name="Jorgensen S.L."/>
            <person name="Zaremba-Niedzwiedzka K."/>
            <person name="Martijn J."/>
            <person name="Lind A.E."/>
            <person name="van Eijk R."/>
            <person name="Schleper C."/>
            <person name="Guy L."/>
            <person name="Ettema T.J."/>
        </authorList>
    </citation>
    <scope>NUCLEOTIDE SEQUENCE</scope>
</reference>
<gene>
    <name evidence="1" type="ORF">LCGC14_2678400</name>
</gene>